<evidence type="ECO:0000259" key="2">
    <source>
        <dbReference type="Pfam" id="PF03572"/>
    </source>
</evidence>
<dbReference type="GO" id="GO:0004175">
    <property type="term" value="F:endopeptidase activity"/>
    <property type="evidence" value="ECO:0007669"/>
    <property type="project" value="TreeGrafter"/>
</dbReference>
<proteinExistence type="predicted"/>
<dbReference type="Gene3D" id="3.90.226.10">
    <property type="entry name" value="2-enoyl-CoA Hydratase, Chain A, domain 1"/>
    <property type="match status" value="1"/>
</dbReference>
<dbReference type="InterPro" id="IPR005151">
    <property type="entry name" value="Tail-specific_protease"/>
</dbReference>
<name>A0A1N6EU15_9SPHN</name>
<dbReference type="GO" id="GO:0008236">
    <property type="term" value="F:serine-type peptidase activity"/>
    <property type="evidence" value="ECO:0007669"/>
    <property type="project" value="InterPro"/>
</dbReference>
<dbReference type="PANTHER" id="PTHR32060">
    <property type="entry name" value="TAIL-SPECIFIC PROTEASE"/>
    <property type="match status" value="1"/>
</dbReference>
<sequence length="496" mass="54677">MTKLHLLAAPLVAMMTPVLSQPAQAGEADRMLTADQISSDVALARESYERIHPGYDRHTDRAQLDAAWDSLVARAKATHGMTVGEFYIELQKVLTLIRCDHTKVELPAALRKERNAVPVYLPFRWTLIEDRAIVTIPGTSGLQRGDELLEIDGRPIAEMIAEVRPLIPVDGFTGWSNRGGVSESLEFAGGAVDHFGALLWDIQPRTGVKIARPDGSGHELAMDRTTLDQWSAIPEQAGQSLGRNFPDTVTYERLNDRVSYLRVDSFVNYRNPVKPGTIYDPIFDSMAAEERDVLILDLRNNGGGSTDAKNGLVTRLFDEKLMAMDDAYMVTLDHKGLEEHLWTWDKRAINPNPLGFRKNANGTYSLRPMFEDNLKTIAPKENVFKGKLIVLTSDENSSGSTHLLGLFQRKDRALLVGEKTGGSPDGATAGLLFFLTLPESGIRARVPTIRYSADMGQDYVPGTGVTPDVLVERSVADFRAGRDPALEQARALAGVR</sequence>
<dbReference type="GO" id="GO:0006508">
    <property type="term" value="P:proteolysis"/>
    <property type="evidence" value="ECO:0007669"/>
    <property type="project" value="InterPro"/>
</dbReference>
<dbReference type="SUPFAM" id="SSF52096">
    <property type="entry name" value="ClpP/crotonase"/>
    <property type="match status" value="1"/>
</dbReference>
<accession>A0A1N6EU15</accession>
<dbReference type="Pfam" id="PF03572">
    <property type="entry name" value="Peptidase_S41"/>
    <property type="match status" value="1"/>
</dbReference>
<evidence type="ECO:0000313" key="3">
    <source>
        <dbReference type="EMBL" id="SIN86498.1"/>
    </source>
</evidence>
<organism evidence="3 4">
    <name type="scientific">Parasphingorhabdus marina DSM 22363</name>
    <dbReference type="NCBI Taxonomy" id="1123272"/>
    <lineage>
        <taxon>Bacteria</taxon>
        <taxon>Pseudomonadati</taxon>
        <taxon>Pseudomonadota</taxon>
        <taxon>Alphaproteobacteria</taxon>
        <taxon>Sphingomonadales</taxon>
        <taxon>Sphingomonadaceae</taxon>
        <taxon>Parasphingorhabdus</taxon>
    </lineage>
</organism>
<reference evidence="4" key="1">
    <citation type="submission" date="2016-11" db="EMBL/GenBank/DDBJ databases">
        <authorList>
            <person name="Varghese N."/>
            <person name="Submissions S."/>
        </authorList>
    </citation>
    <scope>NUCLEOTIDE SEQUENCE [LARGE SCALE GENOMIC DNA]</scope>
    <source>
        <strain evidence="4">DSM 22363</strain>
    </source>
</reference>
<evidence type="ECO:0000313" key="4">
    <source>
        <dbReference type="Proteomes" id="UP000185192"/>
    </source>
</evidence>
<keyword evidence="1" id="KW-0732">Signal</keyword>
<feature type="domain" description="Tail specific protease" evidence="2">
    <location>
        <begin position="258"/>
        <end position="470"/>
    </location>
</feature>
<dbReference type="InterPro" id="IPR029045">
    <property type="entry name" value="ClpP/crotonase-like_dom_sf"/>
</dbReference>
<gene>
    <name evidence="3" type="ORF">SAMN02745824_2088</name>
</gene>
<feature type="signal peptide" evidence="1">
    <location>
        <begin position="1"/>
        <end position="25"/>
    </location>
</feature>
<dbReference type="GO" id="GO:0030288">
    <property type="term" value="C:outer membrane-bounded periplasmic space"/>
    <property type="evidence" value="ECO:0007669"/>
    <property type="project" value="TreeGrafter"/>
</dbReference>
<dbReference type="EMBL" id="FSQW01000002">
    <property type="protein sequence ID" value="SIN86498.1"/>
    <property type="molecule type" value="Genomic_DNA"/>
</dbReference>
<dbReference type="STRING" id="1123272.SAMN02745824_2088"/>
<protein>
    <submittedName>
        <fullName evidence="3">Peptidase family S41</fullName>
    </submittedName>
</protein>
<feature type="chain" id="PRO_5012500858" evidence="1">
    <location>
        <begin position="26"/>
        <end position="496"/>
    </location>
</feature>
<dbReference type="AlphaFoldDB" id="A0A1N6EU15"/>
<evidence type="ECO:0000256" key="1">
    <source>
        <dbReference type="SAM" id="SignalP"/>
    </source>
</evidence>
<dbReference type="OrthoDB" id="5480566at2"/>
<keyword evidence="4" id="KW-1185">Reference proteome</keyword>
<dbReference type="PANTHER" id="PTHR32060:SF30">
    <property type="entry name" value="CARBOXY-TERMINAL PROCESSING PROTEASE CTPA"/>
    <property type="match status" value="1"/>
</dbReference>
<dbReference type="RefSeq" id="WP_074205179.1">
    <property type="nucleotide sequence ID" value="NZ_FSQW01000002.1"/>
</dbReference>
<dbReference type="GO" id="GO:0007165">
    <property type="term" value="P:signal transduction"/>
    <property type="evidence" value="ECO:0007669"/>
    <property type="project" value="TreeGrafter"/>
</dbReference>
<dbReference type="Proteomes" id="UP000185192">
    <property type="component" value="Unassembled WGS sequence"/>
</dbReference>